<dbReference type="EMBL" id="QETB01000001">
    <property type="protein sequence ID" value="PWF27364.1"/>
    <property type="molecule type" value="Genomic_DNA"/>
</dbReference>
<keyword evidence="2" id="KW-0808">Transferase</keyword>
<sequence length="227" mass="24973">MCLGFAPNPWRLAASPAGTGSINGMEISRATQADIPAIAELMTASFADDPVMHQFFSHAGKRHQAMLRVFTLELERFYLPLGVVDVVRTERGVVGTALWAKPNVSMKKIDEAILTVHLARALGRHVFQYLHLDRFDSQAAPKFPHWYLYTVAVDPSAQGQGIGGKLLDHGLARAGDTPIYLESTTEGSQKLYERKGFQPLGIIPSPIKAPEVGMWRPGRVAGLRQEE</sequence>
<dbReference type="PANTHER" id="PTHR42791">
    <property type="entry name" value="GNAT FAMILY ACETYLTRANSFERASE"/>
    <property type="match status" value="1"/>
</dbReference>
<evidence type="ECO:0000313" key="3">
    <source>
        <dbReference type="Proteomes" id="UP000245283"/>
    </source>
</evidence>
<feature type="domain" description="N-acetyltransferase" evidence="1">
    <location>
        <begin position="25"/>
        <end position="219"/>
    </location>
</feature>
<evidence type="ECO:0000259" key="1">
    <source>
        <dbReference type="PROSITE" id="PS51186"/>
    </source>
</evidence>
<dbReference type="InterPro" id="IPR000182">
    <property type="entry name" value="GNAT_dom"/>
</dbReference>
<dbReference type="Proteomes" id="UP000245283">
    <property type="component" value="Unassembled WGS sequence"/>
</dbReference>
<gene>
    <name evidence="2" type="ORF">DD236_02975</name>
</gene>
<proteinExistence type="predicted"/>
<dbReference type="GO" id="GO:0016747">
    <property type="term" value="F:acyltransferase activity, transferring groups other than amino-acyl groups"/>
    <property type="evidence" value="ECO:0007669"/>
    <property type="project" value="InterPro"/>
</dbReference>
<dbReference type="PANTHER" id="PTHR42791:SF1">
    <property type="entry name" value="N-ACETYLTRANSFERASE DOMAIN-CONTAINING PROTEIN"/>
    <property type="match status" value="1"/>
</dbReference>
<accession>A0A2V1KEP4</accession>
<protein>
    <submittedName>
        <fullName evidence="2">N-acetyltransferase</fullName>
    </submittedName>
</protein>
<dbReference type="Gene3D" id="3.40.630.30">
    <property type="match status" value="1"/>
</dbReference>
<evidence type="ECO:0000313" key="2">
    <source>
        <dbReference type="EMBL" id="PWF27364.1"/>
    </source>
</evidence>
<dbReference type="InterPro" id="IPR052523">
    <property type="entry name" value="Trichothecene_AcTrans"/>
</dbReference>
<name>A0A2V1KEP4_9ACTO</name>
<reference evidence="3" key="1">
    <citation type="submission" date="2018-05" db="EMBL/GenBank/DDBJ databases">
        <authorList>
            <person name="Li Y."/>
        </authorList>
    </citation>
    <scope>NUCLEOTIDE SEQUENCE [LARGE SCALE GENOMIC DNA]</scope>
    <source>
        <strain evidence="3">sk1b4</strain>
    </source>
</reference>
<dbReference type="OrthoDB" id="7057833at2"/>
<dbReference type="CDD" id="cd04301">
    <property type="entry name" value="NAT_SF"/>
    <property type="match status" value="1"/>
</dbReference>
<dbReference type="PROSITE" id="PS51186">
    <property type="entry name" value="GNAT"/>
    <property type="match status" value="1"/>
</dbReference>
<dbReference type="SUPFAM" id="SSF55729">
    <property type="entry name" value="Acyl-CoA N-acyltransferases (Nat)"/>
    <property type="match status" value="1"/>
</dbReference>
<dbReference type="InterPro" id="IPR016181">
    <property type="entry name" value="Acyl_CoA_acyltransferase"/>
</dbReference>
<dbReference type="Pfam" id="PF13508">
    <property type="entry name" value="Acetyltransf_7"/>
    <property type="match status" value="1"/>
</dbReference>
<keyword evidence="3" id="KW-1185">Reference proteome</keyword>
<dbReference type="AlphaFoldDB" id="A0A2V1KEP4"/>
<comment type="caution">
    <text evidence="2">The sequence shown here is derived from an EMBL/GenBank/DDBJ whole genome shotgun (WGS) entry which is preliminary data.</text>
</comment>
<organism evidence="2 3">
    <name type="scientific">Ancrocorticia populi</name>
    <dbReference type="NCBI Taxonomy" id="2175228"/>
    <lineage>
        <taxon>Bacteria</taxon>
        <taxon>Bacillati</taxon>
        <taxon>Actinomycetota</taxon>
        <taxon>Actinomycetes</taxon>
        <taxon>Actinomycetales</taxon>
        <taxon>Actinomycetaceae</taxon>
        <taxon>Ancrocorticia</taxon>
    </lineage>
</organism>